<dbReference type="GO" id="GO:0009986">
    <property type="term" value="C:cell surface"/>
    <property type="evidence" value="ECO:0007669"/>
    <property type="project" value="UniProtKB-SubCell"/>
</dbReference>
<comment type="function">
    <text evidence="20">Functions as a cell surface receptor for TIMP1 and plays a role in the activation of cellular signaling cascades. Plays a role in the activation of ITGB1 and integrin signaling, leading to the activation of AKT, FAK/PTK2 and MAP kinases. Promotes cell survival, reorganization of the actin cytoskeleton, cell adhesion, spreading and migration, via its role in the activation of AKT and FAK/PTK2. Plays a role in VEGFA signaling via its role in regulating the internalization of KDR/VEGFR2. Plays a role in intracellular vesicular transport processes, and is required for normal trafficking of the PMEL luminal domain that is essential for the development and maturation of melanocytes. Plays a role in the adhesion of leukocytes onto endothelial cells via its role in the regulation of SELP trafficking. May play a role in mast cell degranulation in response to Ms4a2/FceRI stimulation, but not in mast cell degranulation in response to other stimuli.</text>
</comment>
<dbReference type="AlphaFoldDB" id="A0AAW2HGN8"/>
<keyword evidence="17" id="KW-0325">Glycoprotein</keyword>
<evidence type="ECO:0000256" key="14">
    <source>
        <dbReference type="ARBA" id="ARBA00022989"/>
    </source>
</evidence>
<keyword evidence="13" id="KW-0653">Protein transport</keyword>
<evidence type="ECO:0000256" key="21">
    <source>
        <dbReference type="ARBA" id="ARBA00046382"/>
    </source>
</evidence>
<keyword evidence="18" id="KW-0458">Lysosome</keyword>
<gene>
    <name evidence="23" type="ORF">PYX00_010669</name>
</gene>
<evidence type="ECO:0000256" key="5">
    <source>
        <dbReference type="ARBA" id="ARBA00004651"/>
    </source>
</evidence>
<evidence type="ECO:0000256" key="17">
    <source>
        <dbReference type="ARBA" id="ARBA00023180"/>
    </source>
</evidence>
<dbReference type="GO" id="GO:0031902">
    <property type="term" value="C:late endosome membrane"/>
    <property type="evidence" value="ECO:0007669"/>
    <property type="project" value="UniProtKB-SubCell"/>
</dbReference>
<evidence type="ECO:0000256" key="7">
    <source>
        <dbReference type="ARBA" id="ARBA00006840"/>
    </source>
</evidence>
<feature type="transmembrane region" description="Helical" evidence="22">
    <location>
        <begin position="64"/>
        <end position="84"/>
    </location>
</feature>
<keyword evidence="15 22" id="KW-0472">Membrane</keyword>
<protein>
    <recommendedName>
        <fullName evidence="22">Tetraspanin</fullName>
    </recommendedName>
</protein>
<keyword evidence="9" id="KW-1003">Cell membrane</keyword>
<dbReference type="EMBL" id="JARGDH010000005">
    <property type="protein sequence ID" value="KAL0268869.1"/>
    <property type="molecule type" value="Genomic_DNA"/>
</dbReference>
<evidence type="ECO:0000256" key="12">
    <source>
        <dbReference type="ARBA" id="ARBA00022753"/>
    </source>
</evidence>
<comment type="caution">
    <text evidence="23">The sequence shown here is derived from an EMBL/GenBank/DDBJ whole genome shotgun (WGS) entry which is preliminary data.</text>
</comment>
<dbReference type="GO" id="GO:0005886">
    <property type="term" value="C:plasma membrane"/>
    <property type="evidence" value="ECO:0007669"/>
    <property type="project" value="UniProtKB-SubCell"/>
</dbReference>
<evidence type="ECO:0000256" key="15">
    <source>
        <dbReference type="ARBA" id="ARBA00023136"/>
    </source>
</evidence>
<keyword evidence="10" id="KW-0964">Secreted</keyword>
<evidence type="ECO:0000256" key="11">
    <source>
        <dbReference type="ARBA" id="ARBA00022692"/>
    </source>
</evidence>
<accession>A0AAW2HGN8</accession>
<dbReference type="GO" id="GO:0015031">
    <property type="term" value="P:protein transport"/>
    <property type="evidence" value="ECO:0007669"/>
    <property type="project" value="UniProtKB-KW"/>
</dbReference>
<evidence type="ECO:0000256" key="9">
    <source>
        <dbReference type="ARBA" id="ARBA00022475"/>
    </source>
</evidence>
<dbReference type="CDD" id="cd03155">
    <property type="entry name" value="CD151_like_LEL"/>
    <property type="match status" value="1"/>
</dbReference>
<dbReference type="Pfam" id="PF00335">
    <property type="entry name" value="Tetraspanin"/>
    <property type="match status" value="1"/>
</dbReference>
<sequence>MVKNRKHDDGCCNVLFLKYVLHIFNVIFVAAGLSVLAVGVWSVIEKHKYISLLTSGTYPMTSYVLVAAGSLVLVVAVIGCCGVAKEQRCLLLMYMFLLLFIFLLEAMVGILAYIYEEQVESELQLNLNATFLDNYKIDMDKTKAIDDMQLEFKCCGAVRFEDWRYSKWFHQNYKTSNNLVPDSCCKTPSLNCGVRDHPSNIQYNGCLYRLSEEIKSHLIIISAVGLGICVLQIFGVIFSSCLYIKLKNKDDLRT</sequence>
<dbReference type="Gene3D" id="1.10.1450.10">
    <property type="entry name" value="Tetraspanin"/>
    <property type="match status" value="1"/>
</dbReference>
<evidence type="ECO:0000256" key="3">
    <source>
        <dbReference type="ARBA" id="ARBA00004241"/>
    </source>
</evidence>
<evidence type="ECO:0000256" key="20">
    <source>
        <dbReference type="ARBA" id="ARBA00043922"/>
    </source>
</evidence>
<dbReference type="GO" id="GO:0005576">
    <property type="term" value="C:extracellular region"/>
    <property type="evidence" value="ECO:0007669"/>
    <property type="project" value="UniProtKB-SubCell"/>
</dbReference>
<keyword evidence="11 22" id="KW-0812">Transmembrane</keyword>
<dbReference type="SUPFAM" id="SSF48652">
    <property type="entry name" value="Tetraspanin"/>
    <property type="match status" value="1"/>
</dbReference>
<dbReference type="PANTHER" id="PTHR19282">
    <property type="entry name" value="TETRASPANIN"/>
    <property type="match status" value="1"/>
</dbReference>
<evidence type="ECO:0000256" key="10">
    <source>
        <dbReference type="ARBA" id="ARBA00022525"/>
    </source>
</evidence>
<name>A0AAW2HGN8_9NEOP</name>
<feature type="transmembrane region" description="Helical" evidence="22">
    <location>
        <begin position="218"/>
        <end position="244"/>
    </location>
</feature>
<evidence type="ECO:0000256" key="4">
    <source>
        <dbReference type="ARBA" id="ARBA00004613"/>
    </source>
</evidence>
<dbReference type="PANTHER" id="PTHR19282:SF544">
    <property type="entry name" value="TETRASPANIN"/>
    <property type="match status" value="1"/>
</dbReference>
<dbReference type="FunFam" id="1.10.1450.10:FF:000019">
    <property type="entry name" value="Tetraspanin"/>
    <property type="match status" value="1"/>
</dbReference>
<dbReference type="GO" id="GO:0030154">
    <property type="term" value="P:cell differentiation"/>
    <property type="evidence" value="ECO:0007669"/>
    <property type="project" value="UniProtKB-ARBA"/>
</dbReference>
<dbReference type="PIRSF" id="PIRSF002419">
    <property type="entry name" value="Tetraspanin"/>
    <property type="match status" value="1"/>
</dbReference>
<evidence type="ECO:0000256" key="2">
    <source>
        <dbReference type="ARBA" id="ARBA00004223"/>
    </source>
</evidence>
<evidence type="ECO:0000256" key="1">
    <source>
        <dbReference type="ARBA" id="ARBA00004107"/>
    </source>
</evidence>
<comment type="subunit">
    <text evidence="21">Interacts with TIMP1 and ITGB1 and recruits TIMP1 to ITGB1. Interacts with CD9. Identified in a complex with CD9 and ITGB3. Interacts with PMEL. Interacts with KDR/VEGFR2; identified in a complex with ITGB1 and KDR/VEGFR2 and is required to recruit KDR to ITGB1 complexes. Interacts with SYT7.</text>
</comment>
<dbReference type="InterPro" id="IPR018499">
    <property type="entry name" value="Tetraspanin/Peripherin"/>
</dbReference>
<dbReference type="GO" id="GO:0005765">
    <property type="term" value="C:lysosomal membrane"/>
    <property type="evidence" value="ECO:0007669"/>
    <property type="project" value="UniProtKB-SubCell"/>
</dbReference>
<evidence type="ECO:0000256" key="18">
    <source>
        <dbReference type="ARBA" id="ARBA00023228"/>
    </source>
</evidence>
<keyword evidence="19" id="KW-0449">Lipoprotein</keyword>
<reference evidence="23" key="1">
    <citation type="journal article" date="2024" name="Gigascience">
        <title>Chromosome-level genome of the poultry shaft louse Menopon gallinae provides insight into the host-switching and adaptive evolution of parasitic lice.</title>
        <authorList>
            <person name="Xu Y."/>
            <person name="Ma L."/>
            <person name="Liu S."/>
            <person name="Liang Y."/>
            <person name="Liu Q."/>
            <person name="He Z."/>
            <person name="Tian L."/>
            <person name="Duan Y."/>
            <person name="Cai W."/>
            <person name="Li H."/>
            <person name="Song F."/>
        </authorList>
    </citation>
    <scope>NUCLEOTIDE SEQUENCE</scope>
    <source>
        <strain evidence="23">Cailab_2023a</strain>
    </source>
</reference>
<keyword evidence="12" id="KW-0967">Endosome</keyword>
<proteinExistence type="inferred from homology"/>
<dbReference type="InterPro" id="IPR008952">
    <property type="entry name" value="Tetraspanin_EC2_sf"/>
</dbReference>
<evidence type="ECO:0000256" key="19">
    <source>
        <dbReference type="ARBA" id="ARBA00023288"/>
    </source>
</evidence>
<evidence type="ECO:0000256" key="13">
    <source>
        <dbReference type="ARBA" id="ARBA00022927"/>
    </source>
</evidence>
<comment type="subcellular location">
    <subcellularLocation>
        <location evidence="5">Cell membrane</location>
        <topology evidence="5">Multi-pass membrane protein</topology>
    </subcellularLocation>
    <subcellularLocation>
        <location evidence="3">Cell surface</location>
    </subcellularLocation>
    <subcellularLocation>
        <location evidence="1">Late endosome membrane</location>
        <topology evidence="1">Multi-pass membrane protein</topology>
    </subcellularLocation>
    <subcellularLocation>
        <location evidence="6">Lysosome membrane</location>
    </subcellularLocation>
    <subcellularLocation>
        <location evidence="2">Melanosome</location>
    </subcellularLocation>
    <subcellularLocation>
        <location evidence="22">Membrane</location>
        <topology evidence="22">Multi-pass membrane protein</topology>
    </subcellularLocation>
    <subcellularLocation>
        <location evidence="4">Secreted</location>
    </subcellularLocation>
</comment>
<feature type="transmembrane region" description="Helical" evidence="22">
    <location>
        <begin position="91"/>
        <end position="115"/>
    </location>
</feature>
<evidence type="ECO:0000256" key="6">
    <source>
        <dbReference type="ARBA" id="ARBA00004656"/>
    </source>
</evidence>
<comment type="similarity">
    <text evidence="7 22">Belongs to the tetraspanin (TM4SF) family.</text>
</comment>
<keyword evidence="16" id="KW-0564">Palmitate</keyword>
<keyword evidence="8" id="KW-0813">Transport</keyword>
<evidence type="ECO:0000313" key="23">
    <source>
        <dbReference type="EMBL" id="KAL0268869.1"/>
    </source>
</evidence>
<evidence type="ECO:0000256" key="22">
    <source>
        <dbReference type="RuleBase" id="RU361218"/>
    </source>
</evidence>
<organism evidence="23">
    <name type="scientific">Menopon gallinae</name>
    <name type="common">poultry shaft louse</name>
    <dbReference type="NCBI Taxonomy" id="328185"/>
    <lineage>
        <taxon>Eukaryota</taxon>
        <taxon>Metazoa</taxon>
        <taxon>Ecdysozoa</taxon>
        <taxon>Arthropoda</taxon>
        <taxon>Hexapoda</taxon>
        <taxon>Insecta</taxon>
        <taxon>Pterygota</taxon>
        <taxon>Neoptera</taxon>
        <taxon>Paraneoptera</taxon>
        <taxon>Psocodea</taxon>
        <taxon>Troctomorpha</taxon>
        <taxon>Phthiraptera</taxon>
        <taxon>Amblycera</taxon>
        <taxon>Menoponidae</taxon>
        <taxon>Menopon</taxon>
    </lineage>
</organism>
<dbReference type="PRINTS" id="PR00259">
    <property type="entry name" value="TMFOUR"/>
</dbReference>
<feature type="transmembrane region" description="Helical" evidence="22">
    <location>
        <begin position="20"/>
        <end position="44"/>
    </location>
</feature>
<dbReference type="InterPro" id="IPR000301">
    <property type="entry name" value="Tetraspanin_animals"/>
</dbReference>
<evidence type="ECO:0000256" key="8">
    <source>
        <dbReference type="ARBA" id="ARBA00022448"/>
    </source>
</evidence>
<keyword evidence="14 22" id="KW-1133">Transmembrane helix</keyword>
<evidence type="ECO:0000256" key="16">
    <source>
        <dbReference type="ARBA" id="ARBA00023139"/>
    </source>
</evidence>